<dbReference type="EMBL" id="ML769734">
    <property type="protein sequence ID" value="KAE9388629.1"/>
    <property type="molecule type" value="Genomic_DNA"/>
</dbReference>
<keyword evidence="4" id="KW-1185">Reference proteome</keyword>
<feature type="compositionally biased region" description="Polar residues" evidence="1">
    <location>
        <begin position="528"/>
        <end position="553"/>
    </location>
</feature>
<dbReference type="InterPro" id="IPR045211">
    <property type="entry name" value="TFP11/STIP/Ntr1"/>
</dbReference>
<dbReference type="InterPro" id="IPR022783">
    <property type="entry name" value="GCFC_dom"/>
</dbReference>
<protein>
    <submittedName>
        <fullName evidence="3">TFP11-domain-containing protein</fullName>
    </submittedName>
</protein>
<dbReference type="Pfam" id="PF07842">
    <property type="entry name" value="GCFC"/>
    <property type="match status" value="1"/>
</dbReference>
<reference evidence="3" key="1">
    <citation type="journal article" date="2019" name="Environ. Microbiol.">
        <title>Fungal ecological strategies reflected in gene transcription - a case study of two litter decomposers.</title>
        <authorList>
            <person name="Barbi F."/>
            <person name="Kohler A."/>
            <person name="Barry K."/>
            <person name="Baskaran P."/>
            <person name="Daum C."/>
            <person name="Fauchery L."/>
            <person name="Ihrmark K."/>
            <person name="Kuo A."/>
            <person name="LaButti K."/>
            <person name="Lipzen A."/>
            <person name="Morin E."/>
            <person name="Grigoriev I.V."/>
            <person name="Henrissat B."/>
            <person name="Lindahl B."/>
            <person name="Martin F."/>
        </authorList>
    </citation>
    <scope>NUCLEOTIDE SEQUENCE</scope>
    <source>
        <strain evidence="3">JB14</strain>
    </source>
</reference>
<gene>
    <name evidence="3" type="ORF">BT96DRAFT_1073150</name>
</gene>
<dbReference type="PANTHER" id="PTHR23329">
    <property type="entry name" value="TUFTELIN-INTERACTING PROTEIN 11-RELATED"/>
    <property type="match status" value="1"/>
</dbReference>
<dbReference type="PANTHER" id="PTHR23329:SF1">
    <property type="entry name" value="TUFTELIN-INTERACTING PROTEIN 11"/>
    <property type="match status" value="1"/>
</dbReference>
<name>A0A6A4GS65_9AGAR</name>
<evidence type="ECO:0000313" key="4">
    <source>
        <dbReference type="Proteomes" id="UP000799118"/>
    </source>
</evidence>
<sequence>MQILNLFTVIARLQQVQLVMMDIDAKVKVFSSDYDASLDNFSLLFYKLTTNFEAKFDCYQLDEVVVAAIAPLVQRMVAQWQLPEDPKVFVSTFRNWRCALRVNVDETPPETQVDIYGTKTLTAAPVQIQKPMTLFKSLLWNVWLPKVRTAINNEWSPKAPQPALKLYEAWSTFLPLFIRDNMLDQLILPKVQKAVADWNAKLDQVLLQTIVFPWLPHVGLFVGDARRKLKSLLRIWILLAQFTKPVEARLMAMVPAIASTMTENSCHIGQVRVDPKISSQILMFGTRHALPNHGNVSSPRLSSSAPKPMSNVTGNASVSLESDLAVVLDNTAQTAAVASTTTTTATAIRDKTLDIEVPTSDCASAVTPNPHCRTARAEFANCAINELCAERLVVKRILWHMDGMDGDGTLKMKGKGKKRALTEGETENAMTMVMNNLITMDNIEPSQCLPQVIQNTSPQFPSNTKMEVNDLDKAMEIIDLTVDEKSSPPPSYSYKFDDDEDDQPPFKPPLIVHLGSGRSLRLESAGLSTTTVRLSDSPSLLNSSTAEATSSPQLRAHTEPRHKSRLQSLPPRPSYSHLHSSPLPPSRGTATSDDGEAVEINQSDDESSSSLCQELRDTDEEMQVLDDLGPGNGNGNKDLDRFNTEMEMNDLRGIVESRNIYKNNRGAFRVGAYEAGMDTEDSELVMSSPQIPME</sequence>
<dbReference type="AlphaFoldDB" id="A0A6A4GS65"/>
<dbReference type="OrthoDB" id="4822at2759"/>
<organism evidence="3 4">
    <name type="scientific">Gymnopus androsaceus JB14</name>
    <dbReference type="NCBI Taxonomy" id="1447944"/>
    <lineage>
        <taxon>Eukaryota</taxon>
        <taxon>Fungi</taxon>
        <taxon>Dikarya</taxon>
        <taxon>Basidiomycota</taxon>
        <taxon>Agaricomycotina</taxon>
        <taxon>Agaricomycetes</taxon>
        <taxon>Agaricomycetidae</taxon>
        <taxon>Agaricales</taxon>
        <taxon>Marasmiineae</taxon>
        <taxon>Omphalotaceae</taxon>
        <taxon>Gymnopus</taxon>
    </lineage>
</organism>
<accession>A0A6A4GS65</accession>
<feature type="region of interest" description="Disordered" evidence="1">
    <location>
        <begin position="528"/>
        <end position="594"/>
    </location>
</feature>
<dbReference type="Proteomes" id="UP000799118">
    <property type="component" value="Unassembled WGS sequence"/>
</dbReference>
<dbReference type="GO" id="GO:0071008">
    <property type="term" value="C:U2-type post-mRNA release spliceosomal complex"/>
    <property type="evidence" value="ECO:0007669"/>
    <property type="project" value="TreeGrafter"/>
</dbReference>
<dbReference type="GO" id="GO:0000390">
    <property type="term" value="P:spliceosomal complex disassembly"/>
    <property type="evidence" value="ECO:0007669"/>
    <property type="project" value="InterPro"/>
</dbReference>
<proteinExistence type="predicted"/>
<evidence type="ECO:0000259" key="2">
    <source>
        <dbReference type="Pfam" id="PF07842"/>
    </source>
</evidence>
<evidence type="ECO:0000256" key="1">
    <source>
        <dbReference type="SAM" id="MobiDB-lite"/>
    </source>
</evidence>
<evidence type="ECO:0000313" key="3">
    <source>
        <dbReference type="EMBL" id="KAE9388629.1"/>
    </source>
</evidence>
<feature type="domain" description="GCF C-terminal" evidence="2">
    <location>
        <begin position="39"/>
        <end position="238"/>
    </location>
</feature>
<feature type="region of interest" description="Disordered" evidence="1">
    <location>
        <begin position="480"/>
        <end position="512"/>
    </location>
</feature>